<evidence type="ECO:0000313" key="3">
    <source>
        <dbReference type="Proteomes" id="UP001589609"/>
    </source>
</evidence>
<protein>
    <submittedName>
        <fullName evidence="2">HupE/UreJ family protein</fullName>
    </submittedName>
</protein>
<dbReference type="Pfam" id="PF13795">
    <property type="entry name" value="HupE_UreJ_2"/>
    <property type="match status" value="1"/>
</dbReference>
<keyword evidence="1" id="KW-0472">Membrane</keyword>
<evidence type="ECO:0000256" key="1">
    <source>
        <dbReference type="SAM" id="Phobius"/>
    </source>
</evidence>
<reference evidence="2 3" key="1">
    <citation type="submission" date="2024-09" db="EMBL/GenBank/DDBJ databases">
        <authorList>
            <person name="Sun Q."/>
            <person name="Mori K."/>
        </authorList>
    </citation>
    <scope>NUCLEOTIDE SEQUENCE [LARGE SCALE GENOMIC DNA]</scope>
    <source>
        <strain evidence="2 3">JCM 11201</strain>
    </source>
</reference>
<feature type="transmembrane region" description="Helical" evidence="1">
    <location>
        <begin position="305"/>
        <end position="328"/>
    </location>
</feature>
<feature type="transmembrane region" description="Helical" evidence="1">
    <location>
        <begin position="245"/>
        <end position="262"/>
    </location>
</feature>
<keyword evidence="1" id="KW-0812">Transmembrane</keyword>
<proteinExistence type="predicted"/>
<gene>
    <name evidence="2" type="ORF">ACFFMS_10890</name>
</gene>
<dbReference type="RefSeq" id="WP_379949252.1">
    <property type="nucleotide sequence ID" value="NZ_JBHMAF010000049.1"/>
</dbReference>
<feature type="transmembrane region" description="Helical" evidence="1">
    <location>
        <begin position="340"/>
        <end position="357"/>
    </location>
</feature>
<dbReference type="EMBL" id="JBHMAF010000049">
    <property type="protein sequence ID" value="MFB9758967.1"/>
    <property type="molecule type" value="Genomic_DNA"/>
</dbReference>
<sequence>MKSIYLLLISIIIFLGFFCLSSNSYRAFAHAGSYGFAKIVSDGDSVKISLLIDSLSITEFPGVDTNHDEIVDQDELKNAYGKVIRPYIEKGLIVKNNGRILPMTHVAQSVPQLAMIQIDLLFKDSAKIGTVSILYNLFFERSENKHTNVATFQSLDGKSFEYIFSKDKNLWTGTFGQAPGFFNTARQFIQLGLEHILTGYDHILFLLALLLVKMNFRSMVTVVTSFTFAHSITLILAAFDIVSPPSRFVEATIALTICYVALENLFSRDHQHRWALTLAFGLVHGFGFAGVLQEIGLPKNHELTALLTFNLGVELGQLLIVVCIYPMLRKVENFHWWPKTVQIASILVGLMGTYWFVVRVFT</sequence>
<dbReference type="InterPro" id="IPR032809">
    <property type="entry name" value="Put_HupE_UreJ"/>
</dbReference>
<comment type="caution">
    <text evidence="2">The sequence shown here is derived from an EMBL/GenBank/DDBJ whole genome shotgun (WGS) entry which is preliminary data.</text>
</comment>
<evidence type="ECO:0000313" key="2">
    <source>
        <dbReference type="EMBL" id="MFB9758967.1"/>
    </source>
</evidence>
<organism evidence="2 3">
    <name type="scientific">Ectobacillus funiculus</name>
    <dbReference type="NCBI Taxonomy" id="137993"/>
    <lineage>
        <taxon>Bacteria</taxon>
        <taxon>Bacillati</taxon>
        <taxon>Bacillota</taxon>
        <taxon>Bacilli</taxon>
        <taxon>Bacillales</taxon>
        <taxon>Bacillaceae</taxon>
        <taxon>Ectobacillus</taxon>
    </lineage>
</organism>
<feature type="transmembrane region" description="Helical" evidence="1">
    <location>
        <begin position="274"/>
        <end position="293"/>
    </location>
</feature>
<accession>A0ABV5WEC8</accession>
<name>A0ABV5WEC8_9BACI</name>
<feature type="transmembrane region" description="Helical" evidence="1">
    <location>
        <begin position="219"/>
        <end position="239"/>
    </location>
</feature>
<keyword evidence="1" id="KW-1133">Transmembrane helix</keyword>
<keyword evidence="3" id="KW-1185">Reference proteome</keyword>
<feature type="transmembrane region" description="Helical" evidence="1">
    <location>
        <begin position="192"/>
        <end position="212"/>
    </location>
</feature>
<dbReference type="Proteomes" id="UP001589609">
    <property type="component" value="Unassembled WGS sequence"/>
</dbReference>